<feature type="binding site" evidence="15">
    <location>
        <position position="643"/>
    </location>
    <ligand>
        <name>ATP</name>
        <dbReference type="ChEBI" id="CHEBI:30616"/>
    </ligand>
</feature>
<evidence type="ECO:0000313" key="21">
    <source>
        <dbReference type="EMBL" id="DBA02167.1"/>
    </source>
</evidence>
<evidence type="ECO:0000256" key="2">
    <source>
        <dbReference type="ARBA" id="ARBA00004308"/>
    </source>
</evidence>
<evidence type="ECO:0000256" key="6">
    <source>
        <dbReference type="ARBA" id="ARBA00022723"/>
    </source>
</evidence>
<dbReference type="SUPFAM" id="SSF81660">
    <property type="entry name" value="Metal cation-transporting ATPase, ATP-binding domain N"/>
    <property type="match status" value="1"/>
</dbReference>
<dbReference type="InterPro" id="IPR023299">
    <property type="entry name" value="ATPase_P-typ_cyto_dom_N"/>
</dbReference>
<dbReference type="Gene3D" id="3.40.50.1000">
    <property type="entry name" value="HAD superfamily/HAD-like"/>
    <property type="match status" value="1"/>
</dbReference>
<dbReference type="InterPro" id="IPR011989">
    <property type="entry name" value="ARM-like"/>
</dbReference>
<dbReference type="InterPro" id="IPR044492">
    <property type="entry name" value="P_typ_ATPase_HD_dom"/>
</dbReference>
<feature type="binding site" evidence="15">
    <location>
        <position position="447"/>
    </location>
    <ligand>
        <name>ATP</name>
        <dbReference type="ChEBI" id="CHEBI:30616"/>
    </ligand>
</feature>
<dbReference type="SFLD" id="SFLDG00002">
    <property type="entry name" value="C1.7:_P-type_atpase_like"/>
    <property type="match status" value="1"/>
</dbReference>
<feature type="binding site" evidence="15">
    <location>
        <position position="567"/>
    </location>
    <ligand>
        <name>ATP</name>
        <dbReference type="ChEBI" id="CHEBI:30616"/>
    </ligand>
</feature>
<dbReference type="PROSITE" id="PS50011">
    <property type="entry name" value="PROTEIN_KINASE_DOM"/>
    <property type="match status" value="1"/>
</dbReference>
<dbReference type="InterPro" id="IPR023298">
    <property type="entry name" value="ATPase_P-typ_TM_dom_sf"/>
</dbReference>
<evidence type="ECO:0000256" key="15">
    <source>
        <dbReference type="PIRSR" id="PIRSR606539-2"/>
    </source>
</evidence>
<feature type="compositionally biased region" description="Low complexity" evidence="18">
    <location>
        <begin position="1978"/>
        <end position="1991"/>
    </location>
</feature>
<feature type="binding site" evidence="15">
    <location>
        <position position="620"/>
    </location>
    <ligand>
        <name>ATP</name>
        <dbReference type="ChEBI" id="CHEBI:30616"/>
    </ligand>
</feature>
<dbReference type="SUPFAM" id="SSF48371">
    <property type="entry name" value="ARM repeat"/>
    <property type="match status" value="1"/>
</dbReference>
<evidence type="ECO:0000256" key="11">
    <source>
        <dbReference type="ARBA" id="ARBA00022989"/>
    </source>
</evidence>
<feature type="transmembrane region" description="Helical" evidence="19">
    <location>
        <begin position="1111"/>
        <end position="1134"/>
    </location>
</feature>
<feature type="coiled-coil region" evidence="17">
    <location>
        <begin position="1300"/>
        <end position="1327"/>
    </location>
</feature>
<organism evidence="21 22">
    <name type="scientific">Lagenidium giganteum</name>
    <dbReference type="NCBI Taxonomy" id="4803"/>
    <lineage>
        <taxon>Eukaryota</taxon>
        <taxon>Sar</taxon>
        <taxon>Stramenopiles</taxon>
        <taxon>Oomycota</taxon>
        <taxon>Peronosporomycetes</taxon>
        <taxon>Pythiales</taxon>
        <taxon>Pythiaceae</taxon>
    </lineage>
</organism>
<dbReference type="EMBL" id="DAKRPA010000035">
    <property type="protein sequence ID" value="DBA02167.1"/>
    <property type="molecule type" value="Genomic_DNA"/>
</dbReference>
<sequence>RDQDGCDCGDSFHDLVDDHGHGLDYELAPCRDGGIIRSGRSARWAHKRSVHVNEMERSSVSDRPFRIVDPFHIQRDETTHIKPTYISNQIRTSKYTWVNFLPLCLWQEFRRPTNMYFLAIAILQSMPSNISPISPITAVAPLIAVVGVSLIREAVQDQAKRQSDRLINQKPVVVVRNFEQQTVMWESIEVGDIVRVYERELIPADGVILSSSEENGSCFIDTSNLDGEANLKTREALRSTLNLAFEKEDRNKQQYFIRCEQPDQDLYRFSGNISIDAKLYSLSEKQFLLRGSTLMNTKWANLLVVYTGHESKIMKNARHQHHKLSHVENLTSRIVILIFILQVVLCAVATILHRIEKSHLKDATWYLDTASDTPALQLLYIFLTFVVLLNTLIPISLVLTIEFIKTVHAKFISWDDQMRNSRGEGALANTTSLTDELGQVKYIFTDKTGTLTQNQMVFRRCSVDGYVYGMVDRKDPPRAVSISSLDVVPREVGAPANNQSGRMDSPLPPAPGPVGEMRSLACFRGFLRNLETTESRLALAMAICHTVVCESDSATGDVRYNSDSPDECALVRGAGIMGVKLLGRNGQHMFLSLTEEGREKSYLKTVTYTLTYEVLRVLHFTSDRKRMSIIVRDAEGRLKLICKGADSVILDRCEEFLSPKAVTMDHVTQFAGEGYRILLFAERILENSYYESWEARFLEAELDIHAKDAKCDMLIEEIERKMLLVGASAVEDKLQEGVPETISLLHKAGLKIWVLTGDKLETSLEMGKLCRVVTPGMKEVILRASTKEEMAKKLETALRDSEQENQTQALVIEGSSLTCALMPTNRNMFLRLALRSSTVIVCRTSPLQKALVVELVKSGVPHVTLAVGDGANDVSMIRAAHVGIGVTGQEGMQAVRSADYAIQQFSHLGRLLLFHGRLSYIRIAQCVNHFFYKNVVFTLPQFIYGVVSLFAGRTFFDGTYISCYNVVFTVLPVFIRAVLETDLPERVAETFPELYRAGSMDEYLSIGTVLRSTLWATLHAIVLTLISIFIAQQPASVNTNGITGDFQSSSVTAMWYIVPVVHIQLCCETWNWTSFTRIFYGFSLLFFLLGSIVMDFVNITTEDYQGVWRNVISMPIFWLGFLLSVVSCILPFMAVSCYEENFVTTNPVHILRRVRFFNKILDASQVEKMRDPEPTVCVPPAWYRVPLPLAPPFPRSKSAAATPKASTARRKNRRTASDCVWAGRDLIHSVTMFNKLSSVVTKAVSETVQGVLGEEFSKHYETPRDCTASGGHELSWKIFPGVSRKNNAEVSIFVFDKDELAKKVKKKEHQERVLDVLRQEMRTLRLLRHPHVLKVEEIYEESRRTLSFVTERVTCSLANACKNFTNVTNVTPEVLEIGLTEFEVACGLMHIGEALSFLHREGRRVHMSLGPHSVFITPKGEWKLGGMGFCRVVEPGHTSRSEYYGTDTSTGVKNPTTGMWEGSWEPPLEYCAPELVTEPRLFNSSADMFSLGLLVFELFVPPRADGGRNPVLDVRDGNKMTHGYKISTLHPITFPPQVPVALHNTIRALLSVQPTQRPEARTFLASQFFDSGPIKTLRTLQSLVEQDPASQARFLQALPDAIDGFSVRVLRDMVIPGLQAAVINKQVAPFAITPLLKIVGKVDKHTFSYSIAPMMIPLLAITEPVQCMLMFVSALETLIPKAEDGYIRDHIVPMLCRALDSTVPEILDTVLNKIVDQASLFEYRILKQTILPRVNRLILQPPQMSVRVNALLWLAKSFHVFDKDLLVESVLPTLAQTLQTDKTPAVCMCILGCYDNLGKHLGPEFIATLIIPAVAPLLWEKSLNSQQFDCVCEKIQDMLKAVIQDRDKVFAAENSVNSVATGATVAAGFTEAVKAAEASKERETYVSAANKMLSEEFVPPKKEEPKSSSGDARPEPYSDDPFHLGSRRTQTTSQIERRSGGETASERAESFSSRRRAKKGGRSRRAGEKDAEGDLLDLPSGSSPTKTSSVSSDLSGLMAALPAAPASTSSGGDLFSGMNMSGATPPAGAAGGFTQNQNARTMSFPAGGMGGNNMGGGNMGGMGGVGYGNQQGGMVPYGQNLAMGNSAMQNPGMMQMQPYGLQGQQQQQQQGGYGGYNQGMNNMGNMNMGMGMGGMGNNNNNGMGGPGQMLQLQAGQDQFQQMNNGGDKFSAFDNL</sequence>
<dbReference type="GO" id="GO:0045332">
    <property type="term" value="P:phospholipid translocation"/>
    <property type="evidence" value="ECO:0007669"/>
    <property type="project" value="TreeGrafter"/>
</dbReference>
<dbReference type="InterPro" id="IPR008250">
    <property type="entry name" value="ATPase_P-typ_transduc_dom_A_sf"/>
</dbReference>
<dbReference type="InterPro" id="IPR032630">
    <property type="entry name" value="P_typ_ATPase_c"/>
</dbReference>
<dbReference type="Gene3D" id="3.30.200.20">
    <property type="entry name" value="Phosphorylase Kinase, domain 1"/>
    <property type="match status" value="1"/>
</dbReference>
<keyword evidence="12 19" id="KW-0472">Membrane</keyword>
<feature type="transmembrane region" description="Helical" evidence="19">
    <location>
        <begin position="930"/>
        <end position="952"/>
    </location>
</feature>
<dbReference type="SUPFAM" id="SSF81665">
    <property type="entry name" value="Calcium ATPase, transmembrane domain M"/>
    <property type="match status" value="1"/>
</dbReference>
<reference evidence="21" key="1">
    <citation type="submission" date="2022-11" db="EMBL/GenBank/DDBJ databases">
        <authorList>
            <person name="Morgan W.R."/>
            <person name="Tartar A."/>
        </authorList>
    </citation>
    <scope>NUCLEOTIDE SEQUENCE</scope>
    <source>
        <strain evidence="21">ARSEF 373</strain>
    </source>
</reference>
<dbReference type="GO" id="GO:0016887">
    <property type="term" value="F:ATP hydrolysis activity"/>
    <property type="evidence" value="ECO:0007669"/>
    <property type="project" value="InterPro"/>
</dbReference>
<dbReference type="Gene3D" id="2.70.150.10">
    <property type="entry name" value="Calcium-transporting ATPase, cytoplasmic transduction domain A"/>
    <property type="match status" value="1"/>
</dbReference>
<dbReference type="PANTHER" id="PTHR24092">
    <property type="entry name" value="PROBABLE PHOSPHOLIPID-TRANSPORTING ATPASE"/>
    <property type="match status" value="1"/>
</dbReference>
<gene>
    <name evidence="21" type="ORF">N0F65_004802</name>
</gene>
<dbReference type="GO" id="GO:0004672">
    <property type="term" value="F:protein kinase activity"/>
    <property type="evidence" value="ECO:0007669"/>
    <property type="project" value="InterPro"/>
</dbReference>
<reference evidence="21" key="2">
    <citation type="journal article" date="2023" name="Microbiol Resour">
        <title>Decontamination and Annotation of the Draft Genome Sequence of the Oomycete Lagenidium giganteum ARSEF 373.</title>
        <authorList>
            <person name="Morgan W.R."/>
            <person name="Tartar A."/>
        </authorList>
    </citation>
    <scope>NUCLEOTIDE SEQUENCE</scope>
    <source>
        <strain evidence="21">ARSEF 373</strain>
    </source>
</reference>
<feature type="non-terminal residue" evidence="21">
    <location>
        <position position="1"/>
    </location>
</feature>
<feature type="binding site" evidence="16">
    <location>
        <position position="873"/>
    </location>
    <ligand>
        <name>Mg(2+)</name>
        <dbReference type="ChEBI" id="CHEBI:18420"/>
    </ligand>
</feature>
<keyword evidence="10" id="KW-1278">Translocase</keyword>
<dbReference type="PANTHER" id="PTHR24092:SF150">
    <property type="entry name" value="PHOSPHOLIPID-TRANSPORTING ATPASE"/>
    <property type="match status" value="1"/>
</dbReference>
<dbReference type="InterPro" id="IPR036412">
    <property type="entry name" value="HAD-like_sf"/>
</dbReference>
<dbReference type="SUPFAM" id="SSF56112">
    <property type="entry name" value="Protein kinase-like (PK-like)"/>
    <property type="match status" value="1"/>
</dbReference>
<dbReference type="InterPro" id="IPR018303">
    <property type="entry name" value="ATPase_P-typ_P_site"/>
</dbReference>
<dbReference type="Pfam" id="PF16209">
    <property type="entry name" value="PhoLip_ATPase_N"/>
    <property type="match status" value="1"/>
</dbReference>
<evidence type="ECO:0000256" key="12">
    <source>
        <dbReference type="ARBA" id="ARBA00023136"/>
    </source>
</evidence>
<dbReference type="EC" id="7.6.2.1" evidence="4"/>
<keyword evidence="5 19" id="KW-0812">Transmembrane</keyword>
<evidence type="ECO:0000256" key="3">
    <source>
        <dbReference type="ARBA" id="ARBA00008109"/>
    </source>
</evidence>
<feature type="binding site" evidence="15">
    <location>
        <position position="676"/>
    </location>
    <ligand>
        <name>ATP</name>
        <dbReference type="ChEBI" id="CHEBI:30616"/>
    </ligand>
</feature>
<feature type="region of interest" description="Disordered" evidence="18">
    <location>
        <begin position="1896"/>
        <end position="1991"/>
    </location>
</feature>
<evidence type="ECO:0000256" key="5">
    <source>
        <dbReference type="ARBA" id="ARBA00022692"/>
    </source>
</evidence>
<dbReference type="InterPro" id="IPR032631">
    <property type="entry name" value="P-type_ATPase_N"/>
</dbReference>
<feature type="compositionally biased region" description="Basic residues" evidence="18">
    <location>
        <begin position="1953"/>
        <end position="1964"/>
    </location>
</feature>
<evidence type="ECO:0000256" key="7">
    <source>
        <dbReference type="ARBA" id="ARBA00022741"/>
    </source>
</evidence>
<evidence type="ECO:0000256" key="10">
    <source>
        <dbReference type="ARBA" id="ARBA00022967"/>
    </source>
</evidence>
<dbReference type="Gene3D" id="1.10.510.10">
    <property type="entry name" value="Transferase(Phosphotransferase) domain 1"/>
    <property type="match status" value="1"/>
</dbReference>
<evidence type="ECO:0000256" key="18">
    <source>
        <dbReference type="SAM" id="MobiDB-lite"/>
    </source>
</evidence>
<feature type="active site" description="4-aspartylphosphate intermediate" evidence="14">
    <location>
        <position position="446"/>
    </location>
</feature>
<evidence type="ECO:0000313" key="22">
    <source>
        <dbReference type="Proteomes" id="UP001146120"/>
    </source>
</evidence>
<feature type="binding site" evidence="15">
    <location>
        <position position="757"/>
    </location>
    <ligand>
        <name>ATP</name>
        <dbReference type="ChEBI" id="CHEBI:30616"/>
    </ligand>
</feature>
<proteinExistence type="inferred from homology"/>
<dbReference type="InterPro" id="IPR006539">
    <property type="entry name" value="P-type_ATPase_IV"/>
</dbReference>
<protein>
    <recommendedName>
        <fullName evidence="4">P-type phospholipid transporter</fullName>
        <ecNumber evidence="4">7.6.2.1</ecNumber>
    </recommendedName>
</protein>
<comment type="cofactor">
    <cofactor evidence="16">
        <name>Mg(2+)</name>
        <dbReference type="ChEBI" id="CHEBI:18420"/>
    </cofactor>
</comment>
<feature type="domain" description="Protein kinase" evidence="20">
    <location>
        <begin position="1241"/>
        <end position="1569"/>
    </location>
</feature>
<feature type="transmembrane region" description="Helical" evidence="19">
    <location>
        <begin position="375"/>
        <end position="401"/>
    </location>
</feature>
<evidence type="ECO:0000256" key="13">
    <source>
        <dbReference type="ARBA" id="ARBA00034036"/>
    </source>
</evidence>
<dbReference type="Pfam" id="PF13246">
    <property type="entry name" value="Cation_ATPase"/>
    <property type="match status" value="1"/>
</dbReference>
<keyword evidence="7 15" id="KW-0547">Nucleotide-binding</keyword>
<keyword evidence="17" id="KW-0175">Coiled coil</keyword>
<evidence type="ECO:0000256" key="16">
    <source>
        <dbReference type="PIRSR" id="PIRSR606539-3"/>
    </source>
</evidence>
<dbReference type="FunFam" id="3.40.50.1000:FF:000190">
    <property type="entry name" value="Phospholipid-transporting ATPase"/>
    <property type="match status" value="1"/>
</dbReference>
<dbReference type="Pfam" id="PF16212">
    <property type="entry name" value="PhoLip_ATPase_C"/>
    <property type="match status" value="1"/>
</dbReference>
<evidence type="ECO:0000256" key="19">
    <source>
        <dbReference type="SAM" id="Phobius"/>
    </source>
</evidence>
<evidence type="ECO:0000256" key="9">
    <source>
        <dbReference type="ARBA" id="ARBA00022842"/>
    </source>
</evidence>
<feature type="transmembrane region" description="Helical" evidence="19">
    <location>
        <begin position="958"/>
        <end position="979"/>
    </location>
</feature>
<evidence type="ECO:0000256" key="4">
    <source>
        <dbReference type="ARBA" id="ARBA00012189"/>
    </source>
</evidence>
<feature type="binding site" evidence="16">
    <location>
        <position position="448"/>
    </location>
    <ligand>
        <name>Mg(2+)</name>
        <dbReference type="ChEBI" id="CHEBI:18420"/>
    </ligand>
</feature>
<dbReference type="NCBIfam" id="TIGR01652">
    <property type="entry name" value="ATPase-Plipid"/>
    <property type="match status" value="1"/>
</dbReference>
<dbReference type="InterPro" id="IPR001757">
    <property type="entry name" value="P_typ_ATPase"/>
</dbReference>
<comment type="similarity">
    <text evidence="3">Belongs to the cation transport ATPase (P-type) (TC 3.A.3) family. Type IV subfamily.</text>
</comment>
<comment type="subcellular location">
    <subcellularLocation>
        <location evidence="2">Endomembrane system</location>
    </subcellularLocation>
    <subcellularLocation>
        <location evidence="1">Membrane</location>
        <topology evidence="1">Multi-pass membrane protein</topology>
    </subcellularLocation>
</comment>
<dbReference type="SUPFAM" id="SSF81653">
    <property type="entry name" value="Calcium ATPase, transduction domain A"/>
    <property type="match status" value="1"/>
</dbReference>
<feature type="binding site" evidence="16">
    <location>
        <position position="446"/>
    </location>
    <ligand>
        <name>Mg(2+)</name>
        <dbReference type="ChEBI" id="CHEBI:18420"/>
    </ligand>
</feature>
<comment type="catalytic activity">
    <reaction evidence="13">
        <text>ATP + H2O + phospholipidSide 1 = ADP + phosphate + phospholipidSide 2.</text>
        <dbReference type="EC" id="7.6.2.1"/>
    </reaction>
</comment>
<evidence type="ECO:0000256" key="1">
    <source>
        <dbReference type="ARBA" id="ARBA00004141"/>
    </source>
</evidence>
<dbReference type="GO" id="GO:0000287">
    <property type="term" value="F:magnesium ion binding"/>
    <property type="evidence" value="ECO:0007669"/>
    <property type="project" value="InterPro"/>
</dbReference>
<dbReference type="GO" id="GO:0140326">
    <property type="term" value="F:ATPase-coupled intramembrane lipid transporter activity"/>
    <property type="evidence" value="ECO:0007669"/>
    <property type="project" value="UniProtKB-EC"/>
</dbReference>
<feature type="binding site" evidence="16">
    <location>
        <position position="869"/>
    </location>
    <ligand>
        <name>Mg(2+)</name>
        <dbReference type="ChEBI" id="CHEBI:18420"/>
    </ligand>
</feature>
<evidence type="ECO:0000256" key="17">
    <source>
        <dbReference type="SAM" id="Coils"/>
    </source>
</evidence>
<feature type="binding site" evidence="15">
    <location>
        <position position="446"/>
    </location>
    <ligand>
        <name>ATP</name>
        <dbReference type="ChEBI" id="CHEBI:30616"/>
    </ligand>
</feature>
<dbReference type="InterPro" id="IPR023214">
    <property type="entry name" value="HAD_sf"/>
</dbReference>
<comment type="caution">
    <text evidence="21">The sequence shown here is derived from an EMBL/GenBank/DDBJ whole genome shotgun (WGS) entry which is preliminary data.</text>
</comment>
<feature type="binding site" evidence="15">
    <location>
        <position position="758"/>
    </location>
    <ligand>
        <name>ATP</name>
        <dbReference type="ChEBI" id="CHEBI:30616"/>
    </ligand>
</feature>
<name>A0AAV2Z651_9STRA</name>
<dbReference type="Pfam" id="PF00122">
    <property type="entry name" value="E1-E2_ATPase"/>
    <property type="match status" value="1"/>
</dbReference>
<feature type="transmembrane region" description="Helical" evidence="19">
    <location>
        <begin position="1078"/>
        <end position="1099"/>
    </location>
</feature>
<feature type="transmembrane region" description="Helical" evidence="19">
    <location>
        <begin position="334"/>
        <end position="355"/>
    </location>
</feature>
<evidence type="ECO:0000256" key="14">
    <source>
        <dbReference type="PIRSR" id="PIRSR606539-1"/>
    </source>
</evidence>
<dbReference type="Gene3D" id="3.40.1110.10">
    <property type="entry name" value="Calcium-transporting ATPase, cytoplasmic domain N"/>
    <property type="match status" value="1"/>
</dbReference>
<keyword evidence="8 15" id="KW-0067">ATP-binding</keyword>
<dbReference type="InterPro" id="IPR011009">
    <property type="entry name" value="Kinase-like_dom_sf"/>
</dbReference>
<dbReference type="InterPro" id="IPR059000">
    <property type="entry name" value="ATPase_P-type_domA"/>
</dbReference>
<evidence type="ECO:0000259" key="20">
    <source>
        <dbReference type="PROSITE" id="PS50011"/>
    </source>
</evidence>
<dbReference type="PRINTS" id="PR00119">
    <property type="entry name" value="CATATPASE"/>
</dbReference>
<feature type="compositionally biased region" description="Basic and acidic residues" evidence="18">
    <location>
        <begin position="1935"/>
        <end position="1949"/>
    </location>
</feature>
<keyword evidence="22" id="KW-1185">Reference proteome</keyword>
<feature type="binding site" evidence="15">
    <location>
        <position position="448"/>
    </location>
    <ligand>
        <name>ATP</name>
        <dbReference type="ChEBI" id="CHEBI:30616"/>
    </ligand>
</feature>
<keyword evidence="9 16" id="KW-0460">Magnesium</keyword>
<feature type="transmembrane region" description="Helical" evidence="19">
    <location>
        <begin position="133"/>
        <end position="151"/>
    </location>
</feature>
<dbReference type="Pfam" id="PF00069">
    <property type="entry name" value="Pkinase"/>
    <property type="match status" value="1"/>
</dbReference>
<dbReference type="GO" id="GO:0005886">
    <property type="term" value="C:plasma membrane"/>
    <property type="evidence" value="ECO:0007669"/>
    <property type="project" value="TreeGrafter"/>
</dbReference>
<feature type="binding site" evidence="15">
    <location>
        <position position="849"/>
    </location>
    <ligand>
        <name>ATP</name>
        <dbReference type="ChEBI" id="CHEBI:30616"/>
    </ligand>
</feature>
<dbReference type="PROSITE" id="PS00154">
    <property type="entry name" value="ATPASE_E1_E2"/>
    <property type="match status" value="1"/>
</dbReference>
<feature type="binding site" evidence="15">
    <location>
        <position position="756"/>
    </location>
    <ligand>
        <name>ATP</name>
        <dbReference type="ChEBI" id="CHEBI:30616"/>
    </ligand>
</feature>
<dbReference type="SUPFAM" id="SSF56784">
    <property type="entry name" value="HAD-like"/>
    <property type="match status" value="1"/>
</dbReference>
<keyword evidence="6 16" id="KW-0479">Metal-binding</keyword>
<dbReference type="SFLD" id="SFLDF00027">
    <property type="entry name" value="p-type_atpase"/>
    <property type="match status" value="1"/>
</dbReference>
<dbReference type="NCBIfam" id="TIGR01494">
    <property type="entry name" value="ATPase_P-type"/>
    <property type="match status" value="1"/>
</dbReference>
<keyword evidence="11 19" id="KW-1133">Transmembrane helix</keyword>
<dbReference type="InterPro" id="IPR016024">
    <property type="entry name" value="ARM-type_fold"/>
</dbReference>
<dbReference type="CDD" id="cd14011">
    <property type="entry name" value="PK_SCY1_like"/>
    <property type="match status" value="1"/>
</dbReference>
<dbReference type="GO" id="GO:0005524">
    <property type="term" value="F:ATP binding"/>
    <property type="evidence" value="ECO:0007669"/>
    <property type="project" value="UniProtKB-KW"/>
</dbReference>
<feature type="binding site" evidence="15">
    <location>
        <position position="843"/>
    </location>
    <ligand>
        <name>ATP</name>
        <dbReference type="ChEBI" id="CHEBI:30616"/>
    </ligand>
</feature>
<evidence type="ECO:0000256" key="8">
    <source>
        <dbReference type="ARBA" id="ARBA00022840"/>
    </source>
</evidence>
<dbReference type="InterPro" id="IPR000719">
    <property type="entry name" value="Prot_kinase_dom"/>
</dbReference>
<dbReference type="SMART" id="SM00220">
    <property type="entry name" value="S_TKc"/>
    <property type="match status" value="1"/>
</dbReference>
<feature type="binding site" evidence="15">
    <location>
        <position position="872"/>
    </location>
    <ligand>
        <name>ATP</name>
        <dbReference type="ChEBI" id="CHEBI:30616"/>
    </ligand>
</feature>
<dbReference type="Gene3D" id="1.25.10.10">
    <property type="entry name" value="Leucine-rich Repeat Variant"/>
    <property type="match status" value="1"/>
</dbReference>
<accession>A0AAV2Z651</accession>
<dbReference type="SFLD" id="SFLDS00003">
    <property type="entry name" value="Haloacid_Dehalogenase"/>
    <property type="match status" value="1"/>
</dbReference>
<feature type="binding site" evidence="15">
    <location>
        <position position="873"/>
    </location>
    <ligand>
        <name>ATP</name>
        <dbReference type="ChEBI" id="CHEBI:30616"/>
    </ligand>
</feature>
<feature type="compositionally biased region" description="Basic and acidic residues" evidence="18">
    <location>
        <begin position="1898"/>
        <end position="1922"/>
    </location>
</feature>
<dbReference type="Proteomes" id="UP001146120">
    <property type="component" value="Unassembled WGS sequence"/>
</dbReference>
<feature type="transmembrane region" description="Helical" evidence="19">
    <location>
        <begin position="1013"/>
        <end position="1031"/>
    </location>
</feature>